<feature type="domain" description="RagB/SusD" evidence="6">
    <location>
        <begin position="301"/>
        <end position="570"/>
    </location>
</feature>
<evidence type="ECO:0000256" key="5">
    <source>
        <dbReference type="ARBA" id="ARBA00023237"/>
    </source>
</evidence>
<dbReference type="RefSeq" id="WP_046145694.1">
    <property type="nucleotide sequence ID" value="NZ_KQ033912.1"/>
</dbReference>
<dbReference type="Pfam" id="PF07980">
    <property type="entry name" value="SusD_RagB"/>
    <property type="match status" value="1"/>
</dbReference>
<evidence type="ECO:0000256" key="3">
    <source>
        <dbReference type="ARBA" id="ARBA00022729"/>
    </source>
</evidence>
<keyword evidence="3" id="KW-0732">Signal</keyword>
<gene>
    <name evidence="8" type="ORF">HMPREF1535_01438</name>
</gene>
<dbReference type="HOGENOM" id="CLU_015553_0_1_10"/>
<reference evidence="8 9" key="1">
    <citation type="submission" date="2013-04" db="EMBL/GenBank/DDBJ databases">
        <title>The Genome Sequence of Parabacteroides goldsteinii DSM 19448.</title>
        <authorList>
            <consortium name="The Broad Institute Genomics Platform"/>
            <person name="Earl A."/>
            <person name="Ward D."/>
            <person name="Feldgarden M."/>
            <person name="Gevers D."/>
            <person name="Martens E."/>
            <person name="Sakamoto M."/>
            <person name="Benno Y."/>
            <person name="Song Y."/>
            <person name="Liu C."/>
            <person name="Lee J."/>
            <person name="Bolanos M."/>
            <person name="Vaisanen M.L."/>
            <person name="Finegold S.M."/>
            <person name="Walker B."/>
            <person name="Young S."/>
            <person name="Zeng Q."/>
            <person name="Gargeya S."/>
            <person name="Fitzgerald M."/>
            <person name="Haas B."/>
            <person name="Abouelleil A."/>
            <person name="Allen A.W."/>
            <person name="Alvarado L."/>
            <person name="Arachchi H.M."/>
            <person name="Berlin A.M."/>
            <person name="Chapman S.B."/>
            <person name="Gainer-Dewar J."/>
            <person name="Goldberg J."/>
            <person name="Griggs A."/>
            <person name="Gujja S."/>
            <person name="Hansen M."/>
            <person name="Howarth C."/>
            <person name="Imamovic A."/>
            <person name="Ireland A."/>
            <person name="Larimer J."/>
            <person name="McCowan C."/>
            <person name="Murphy C."/>
            <person name="Pearson M."/>
            <person name="Poon T.W."/>
            <person name="Priest M."/>
            <person name="Roberts A."/>
            <person name="Saif S."/>
            <person name="Shea T."/>
            <person name="Sisk P."/>
            <person name="Sykes S."/>
            <person name="Wortman J."/>
            <person name="Nusbaum C."/>
            <person name="Birren B."/>
        </authorList>
    </citation>
    <scope>NUCLEOTIDE SEQUENCE [LARGE SCALE GENOMIC DNA]</scope>
    <source>
        <strain evidence="8 9">DSM 19448</strain>
    </source>
</reference>
<dbReference type="PROSITE" id="PS51257">
    <property type="entry name" value="PROKAR_LIPOPROTEIN"/>
    <property type="match status" value="1"/>
</dbReference>
<evidence type="ECO:0008006" key="10">
    <source>
        <dbReference type="Google" id="ProtNLM"/>
    </source>
</evidence>
<organism evidence="8 9">
    <name type="scientific">Parabacteroides goldsteinii DSM 19448 = WAL 12034</name>
    <dbReference type="NCBI Taxonomy" id="927665"/>
    <lineage>
        <taxon>Bacteria</taxon>
        <taxon>Pseudomonadati</taxon>
        <taxon>Bacteroidota</taxon>
        <taxon>Bacteroidia</taxon>
        <taxon>Bacteroidales</taxon>
        <taxon>Tannerellaceae</taxon>
        <taxon>Parabacteroides</taxon>
    </lineage>
</organism>
<proteinExistence type="inferred from homology"/>
<evidence type="ECO:0000313" key="9">
    <source>
        <dbReference type="Proteomes" id="UP000033047"/>
    </source>
</evidence>
<sequence length="570" mass="65784">MKKYKYITNTLLGIILLGVCSCNNDFMDRYPTTSISDENFWNSEKDLEIYCNGLYTFIEGHASGHTKSPLLTGDNQSDNMAPQDYNIIAAGEHVVPAKSGDSDWNWTFTRKCNYFLNRYQKTPIKEDVKDAYAGEIMFFKAWDYFKKVKRYGDVPWISKDLNVDSEELYGPRDSRIIVMDSVLHCIDWAISKLPAYEKASPNRINRDVALALKARICLHEGTFRKYHGIENHEKFLKEAMTAANTLITEKHYSVYNTGDPEWDYRTLFCSLDLKGNPEMIYYKVYELGLLGNRTSNFIEGGEANLGFSVSKSLIESYLCKCGKPISLCKEHYLGDDSIQSELLNRDPRLTQTVCYPGKDLQRETLKPSIPGSNIATGVIPTGYQIIKYWVDDREEYLRYQNGILDAPIFRYAETLLIYAEAAAELNLCDQNVLDNTINLLRKRAGMPDMRIETLEKDPASDFPELPVLIDEIRRERRVEFALEAMRYDDLMRWKAGKLLEKTVRGMKFVQSQYPTVVVGKHIDIDENGYILPYKKILPNGRKFDESKHYYFPLPTEELVLNSNLKQNPNW</sequence>
<name>A0A0F5JH30_9BACT</name>
<protein>
    <recommendedName>
        <fullName evidence="10">RagB/SusD domain-containing protein</fullName>
    </recommendedName>
</protein>
<dbReference type="GO" id="GO:0009279">
    <property type="term" value="C:cell outer membrane"/>
    <property type="evidence" value="ECO:0007669"/>
    <property type="project" value="UniProtKB-SubCell"/>
</dbReference>
<dbReference type="Gene3D" id="1.25.40.390">
    <property type="match status" value="1"/>
</dbReference>
<evidence type="ECO:0000256" key="2">
    <source>
        <dbReference type="ARBA" id="ARBA00006275"/>
    </source>
</evidence>
<dbReference type="STRING" id="927665.HMPREF1535_01438"/>
<evidence type="ECO:0000313" key="8">
    <source>
        <dbReference type="EMBL" id="KKB56787.1"/>
    </source>
</evidence>
<dbReference type="EMBL" id="AQHV01000010">
    <property type="protein sequence ID" value="KKB56787.1"/>
    <property type="molecule type" value="Genomic_DNA"/>
</dbReference>
<dbReference type="InterPro" id="IPR011990">
    <property type="entry name" value="TPR-like_helical_dom_sf"/>
</dbReference>
<dbReference type="InterPro" id="IPR012944">
    <property type="entry name" value="SusD_RagB_dom"/>
</dbReference>
<keyword evidence="5" id="KW-0998">Cell outer membrane</keyword>
<dbReference type="AlphaFoldDB" id="A0A0F5JH30"/>
<dbReference type="Pfam" id="PF14322">
    <property type="entry name" value="SusD-like_3"/>
    <property type="match status" value="1"/>
</dbReference>
<evidence type="ECO:0000259" key="7">
    <source>
        <dbReference type="Pfam" id="PF14322"/>
    </source>
</evidence>
<dbReference type="Proteomes" id="UP000033047">
    <property type="component" value="Unassembled WGS sequence"/>
</dbReference>
<evidence type="ECO:0000259" key="6">
    <source>
        <dbReference type="Pfam" id="PF07980"/>
    </source>
</evidence>
<keyword evidence="4" id="KW-0472">Membrane</keyword>
<comment type="similarity">
    <text evidence="2">Belongs to the SusD family.</text>
</comment>
<dbReference type="SUPFAM" id="SSF48452">
    <property type="entry name" value="TPR-like"/>
    <property type="match status" value="1"/>
</dbReference>
<accession>A0A0F5JH30</accession>
<comment type="subcellular location">
    <subcellularLocation>
        <location evidence="1">Cell outer membrane</location>
    </subcellularLocation>
</comment>
<feature type="domain" description="SusD-like N-terminal" evidence="7">
    <location>
        <begin position="25"/>
        <end position="218"/>
    </location>
</feature>
<dbReference type="InterPro" id="IPR033985">
    <property type="entry name" value="SusD-like_N"/>
</dbReference>
<comment type="caution">
    <text evidence="8">The sequence shown here is derived from an EMBL/GenBank/DDBJ whole genome shotgun (WGS) entry which is preliminary data.</text>
</comment>
<evidence type="ECO:0000256" key="1">
    <source>
        <dbReference type="ARBA" id="ARBA00004442"/>
    </source>
</evidence>
<evidence type="ECO:0000256" key="4">
    <source>
        <dbReference type="ARBA" id="ARBA00023136"/>
    </source>
</evidence>
<dbReference type="PATRIC" id="fig|927665.4.peg.1470"/>